<dbReference type="EMBL" id="QJJY01000003">
    <property type="protein sequence ID" value="PXX38403.1"/>
    <property type="molecule type" value="Genomic_DNA"/>
</dbReference>
<gene>
    <name evidence="2" type="ORF">NA66_1003381</name>
</gene>
<evidence type="ECO:0000313" key="3">
    <source>
        <dbReference type="Proteomes" id="UP000247755"/>
    </source>
</evidence>
<feature type="region of interest" description="Disordered" evidence="1">
    <location>
        <begin position="1"/>
        <end position="31"/>
    </location>
</feature>
<dbReference type="Proteomes" id="UP000247755">
    <property type="component" value="Unassembled WGS sequence"/>
</dbReference>
<sequence length="31" mass="3357">MQQVTGTTHARRSAPPALAWPFAARRKAAHA</sequence>
<proteinExistence type="predicted"/>
<protein>
    <submittedName>
        <fullName evidence="2">Uncharacterized protein</fullName>
    </submittedName>
</protein>
<organism evidence="2 3">
    <name type="scientific">Burkholderia pyrrocinia</name>
    <name type="common">Pseudomonas pyrrocinia</name>
    <dbReference type="NCBI Taxonomy" id="60550"/>
    <lineage>
        <taxon>Bacteria</taxon>
        <taxon>Pseudomonadati</taxon>
        <taxon>Pseudomonadota</taxon>
        <taxon>Betaproteobacteria</taxon>
        <taxon>Burkholderiales</taxon>
        <taxon>Burkholderiaceae</taxon>
        <taxon>Burkholderia</taxon>
        <taxon>Burkholderia cepacia complex</taxon>
    </lineage>
</organism>
<name>A0A318ITS1_BURPY</name>
<evidence type="ECO:0000313" key="2">
    <source>
        <dbReference type="EMBL" id="PXX38403.1"/>
    </source>
</evidence>
<comment type="caution">
    <text evidence="2">The sequence shown here is derived from an EMBL/GenBank/DDBJ whole genome shotgun (WGS) entry which is preliminary data.</text>
</comment>
<evidence type="ECO:0000256" key="1">
    <source>
        <dbReference type="SAM" id="MobiDB-lite"/>
    </source>
</evidence>
<reference evidence="2 3" key="1">
    <citation type="submission" date="2018-05" db="EMBL/GenBank/DDBJ databases">
        <title>Comparative genomics of bacterial root endophytes of switchgrass collected from native prairies over two seasons.</title>
        <authorList>
            <person name="Tang Y."/>
        </authorList>
    </citation>
    <scope>NUCLEOTIDE SEQUENCE [LARGE SCALE GENOMIC DNA]</scope>
    <source>
        <strain evidence="2 3">NFIX32</strain>
    </source>
</reference>
<accession>A0A318ITS1</accession>
<dbReference type="AlphaFoldDB" id="A0A318ITS1"/>